<reference evidence="2" key="1">
    <citation type="journal article" date="2021" name="Nat. Commun.">
        <title>Genetic determinants of endophytism in the Arabidopsis root mycobiome.</title>
        <authorList>
            <person name="Mesny F."/>
            <person name="Miyauchi S."/>
            <person name="Thiergart T."/>
            <person name="Pickel B."/>
            <person name="Atanasova L."/>
            <person name="Karlsson M."/>
            <person name="Huettel B."/>
            <person name="Barry K.W."/>
            <person name="Haridas S."/>
            <person name="Chen C."/>
            <person name="Bauer D."/>
            <person name="Andreopoulos W."/>
            <person name="Pangilinan J."/>
            <person name="LaButti K."/>
            <person name="Riley R."/>
            <person name="Lipzen A."/>
            <person name="Clum A."/>
            <person name="Drula E."/>
            <person name="Henrissat B."/>
            <person name="Kohler A."/>
            <person name="Grigoriev I.V."/>
            <person name="Martin F.M."/>
            <person name="Hacquard S."/>
        </authorList>
    </citation>
    <scope>NUCLEOTIDE SEQUENCE</scope>
    <source>
        <strain evidence="2">MPI-CAGE-CH-0230</strain>
    </source>
</reference>
<evidence type="ECO:0000313" key="3">
    <source>
        <dbReference type="Proteomes" id="UP000756346"/>
    </source>
</evidence>
<comment type="caution">
    <text evidence="2">The sequence shown here is derived from an EMBL/GenBank/DDBJ whole genome shotgun (WGS) entry which is preliminary data.</text>
</comment>
<accession>A0A9P9BMG1</accession>
<dbReference type="EMBL" id="JAGTJQ010000012">
    <property type="protein sequence ID" value="KAH7016405.1"/>
    <property type="molecule type" value="Genomic_DNA"/>
</dbReference>
<sequence length="245" mass="25705">MDLRMRHSASLSSLEAPGNDGRNSAAIPGDRDGLSTTKATTTTDLALHIVDIIASIPASSGMRCLQPLLCVGAGTGLALASSKNGDALSHSGAGDHREQRDKVGQLVPAPPCHINWWEWFLPPAGPAEGVQHHDSDAGASEYTSASFCDKATPSMANDGSKVHSARVFLRSRVRELQHHLPQKPTGVVGELLEEVWSAMDRQSGGGGRYGSHVGDAATVPGDWGAGAGVHWLDIISTGRFQSVFG</sequence>
<dbReference type="Proteomes" id="UP000756346">
    <property type="component" value="Unassembled WGS sequence"/>
</dbReference>
<evidence type="ECO:0000313" key="2">
    <source>
        <dbReference type="EMBL" id="KAH7016405.1"/>
    </source>
</evidence>
<dbReference type="RefSeq" id="XP_046006029.1">
    <property type="nucleotide sequence ID" value="XM_046159692.1"/>
</dbReference>
<dbReference type="AlphaFoldDB" id="A0A9P9BMG1"/>
<protein>
    <submittedName>
        <fullName evidence="2">Uncharacterized protein</fullName>
    </submittedName>
</protein>
<proteinExistence type="predicted"/>
<evidence type="ECO:0000256" key="1">
    <source>
        <dbReference type="SAM" id="MobiDB-lite"/>
    </source>
</evidence>
<keyword evidence="3" id="KW-1185">Reference proteome</keyword>
<name>A0A9P9BMG1_9PEZI</name>
<organism evidence="2 3">
    <name type="scientific">Microdochium trichocladiopsis</name>
    <dbReference type="NCBI Taxonomy" id="1682393"/>
    <lineage>
        <taxon>Eukaryota</taxon>
        <taxon>Fungi</taxon>
        <taxon>Dikarya</taxon>
        <taxon>Ascomycota</taxon>
        <taxon>Pezizomycotina</taxon>
        <taxon>Sordariomycetes</taxon>
        <taxon>Xylariomycetidae</taxon>
        <taxon>Xylariales</taxon>
        <taxon>Microdochiaceae</taxon>
        <taxon>Microdochium</taxon>
    </lineage>
</organism>
<feature type="region of interest" description="Disordered" evidence="1">
    <location>
        <begin position="1"/>
        <end position="36"/>
    </location>
</feature>
<gene>
    <name evidence="2" type="ORF">B0I36DRAFT_368942</name>
</gene>
<dbReference type="OrthoDB" id="406634at2759"/>
<dbReference type="GeneID" id="70189238"/>